<dbReference type="InterPro" id="IPR000639">
    <property type="entry name" value="Epox_hydrolase-like"/>
</dbReference>
<gene>
    <name evidence="3" type="ORF">C7Y72_07285</name>
</gene>
<reference evidence="3 4" key="1">
    <citation type="submission" date="2018-03" db="EMBL/GenBank/DDBJ databases">
        <title>Aquarubrobacter algicola gen. nov., sp. nov., a novel actinobacterium isolated from shallow eutrophic lake during the end of cyanobacterial harmful algal blooms.</title>
        <authorList>
            <person name="Chun S.J."/>
        </authorList>
    </citation>
    <scope>NUCLEOTIDE SEQUENCE [LARGE SCALE GENOMIC DNA]</scope>
    <source>
        <strain evidence="3 4">Seoho-28</strain>
    </source>
</reference>
<feature type="compositionally biased region" description="Low complexity" evidence="1">
    <location>
        <begin position="29"/>
        <end position="55"/>
    </location>
</feature>
<dbReference type="PANTHER" id="PTHR46438">
    <property type="entry name" value="ALPHA/BETA-HYDROLASES SUPERFAMILY PROTEIN"/>
    <property type="match status" value="1"/>
</dbReference>
<protein>
    <recommendedName>
        <fullName evidence="2">AB hydrolase-1 domain-containing protein</fullName>
    </recommendedName>
</protein>
<keyword evidence="4" id="KW-1185">Reference proteome</keyword>
<dbReference type="Pfam" id="PF12697">
    <property type="entry name" value="Abhydrolase_6"/>
    <property type="match status" value="1"/>
</dbReference>
<dbReference type="Gene3D" id="3.40.50.1820">
    <property type="entry name" value="alpha/beta hydrolase"/>
    <property type="match status" value="1"/>
</dbReference>
<comment type="caution">
    <text evidence="3">The sequence shown here is derived from an EMBL/GenBank/DDBJ whole genome shotgun (WGS) entry which is preliminary data.</text>
</comment>
<evidence type="ECO:0000259" key="2">
    <source>
        <dbReference type="Pfam" id="PF12697"/>
    </source>
</evidence>
<sequence length="371" mass="39741">MRNSRRIWSSQTVADGACWSAAASASVSGARTGSARSRSMMPSGISGRSPSSPSSAWSGGVVDTHGGSQSGACTASGRPARMALVKQPLIEERRTYGDVTTRVLELPGAGPPVVLFHGYADSADTWRPALDLLAREDRRVLAVDLPGFGHADRLDRDEPILEQLDRFGAAVVREVAREHGDVTVCGNSLGGCLSLRLAQDPQLPIAVCVPVAPAGFDHPLWFRAIEGDRFVRLALRAPLPGPVLRSVVGEAYRQLAFARPRDPGAAVVAAFTQHLATQRDVRRILATGSRMLPELSRPFRLREIGVPVVLIWGDRDRMVAHRGSRHVLAALPDTRLELLEGIGHCPQVEAPVRFVDLLLEAAPASALAAGR</sequence>
<dbReference type="SUPFAM" id="SSF53474">
    <property type="entry name" value="alpha/beta-Hydrolases"/>
    <property type="match status" value="1"/>
</dbReference>
<dbReference type="PRINTS" id="PR00111">
    <property type="entry name" value="ABHYDROLASE"/>
</dbReference>
<dbReference type="AlphaFoldDB" id="A0A2T4UJP5"/>
<evidence type="ECO:0000313" key="4">
    <source>
        <dbReference type="Proteomes" id="UP000240739"/>
    </source>
</evidence>
<dbReference type="EMBL" id="PYYB01000001">
    <property type="protein sequence ID" value="PTL59466.1"/>
    <property type="molecule type" value="Genomic_DNA"/>
</dbReference>
<evidence type="ECO:0000313" key="3">
    <source>
        <dbReference type="EMBL" id="PTL59466.1"/>
    </source>
</evidence>
<proteinExistence type="predicted"/>
<feature type="domain" description="AB hydrolase-1" evidence="2">
    <location>
        <begin position="113"/>
        <end position="356"/>
    </location>
</feature>
<evidence type="ECO:0000256" key="1">
    <source>
        <dbReference type="SAM" id="MobiDB-lite"/>
    </source>
</evidence>
<dbReference type="Proteomes" id="UP000240739">
    <property type="component" value="Unassembled WGS sequence"/>
</dbReference>
<dbReference type="GO" id="GO:0003824">
    <property type="term" value="F:catalytic activity"/>
    <property type="evidence" value="ECO:0007669"/>
    <property type="project" value="InterPro"/>
</dbReference>
<dbReference type="PANTHER" id="PTHR46438:SF11">
    <property type="entry name" value="LIPASE-RELATED"/>
    <property type="match status" value="1"/>
</dbReference>
<dbReference type="InterPro" id="IPR029058">
    <property type="entry name" value="AB_hydrolase_fold"/>
</dbReference>
<dbReference type="InterPro" id="IPR000073">
    <property type="entry name" value="AB_hydrolase_1"/>
</dbReference>
<organism evidence="3 4">
    <name type="scientific">Paraconexibacter algicola</name>
    <dbReference type="NCBI Taxonomy" id="2133960"/>
    <lineage>
        <taxon>Bacteria</taxon>
        <taxon>Bacillati</taxon>
        <taxon>Actinomycetota</taxon>
        <taxon>Thermoleophilia</taxon>
        <taxon>Solirubrobacterales</taxon>
        <taxon>Paraconexibacteraceae</taxon>
        <taxon>Paraconexibacter</taxon>
    </lineage>
</organism>
<feature type="region of interest" description="Disordered" evidence="1">
    <location>
        <begin position="29"/>
        <end position="75"/>
    </location>
</feature>
<accession>A0A2T4UJP5</accession>
<dbReference type="PRINTS" id="PR00412">
    <property type="entry name" value="EPOXHYDRLASE"/>
</dbReference>
<name>A0A2T4UJP5_9ACTN</name>